<organism evidence="1">
    <name type="scientific">marine sediment metagenome</name>
    <dbReference type="NCBI Taxonomy" id="412755"/>
    <lineage>
        <taxon>unclassified sequences</taxon>
        <taxon>metagenomes</taxon>
        <taxon>ecological metagenomes</taxon>
    </lineage>
</organism>
<gene>
    <name evidence="1" type="ORF">LCGC14_1786280</name>
</gene>
<dbReference type="InterPro" id="IPR011738">
    <property type="entry name" value="Phage_CHP"/>
</dbReference>
<dbReference type="CDD" id="cd08054">
    <property type="entry name" value="gp6"/>
    <property type="match status" value="1"/>
</dbReference>
<sequence length="88" mass="10058">MAFTKIKTAPTSEPLSLEEVRDHLLLEDTRHDSTLNGYLQAAREFVEDHCGRALMEQTITLYLDKFPGGYGSIWQSICRARRSSQSLR</sequence>
<reference evidence="1" key="1">
    <citation type="journal article" date="2015" name="Nature">
        <title>Complex archaea that bridge the gap between prokaryotes and eukaryotes.</title>
        <authorList>
            <person name="Spang A."/>
            <person name="Saw J.H."/>
            <person name="Jorgensen S.L."/>
            <person name="Zaremba-Niedzwiedzka K."/>
            <person name="Martijn J."/>
            <person name="Lind A.E."/>
            <person name="van Eijk R."/>
            <person name="Schleper C."/>
            <person name="Guy L."/>
            <person name="Ettema T.J."/>
        </authorList>
    </citation>
    <scope>NUCLEOTIDE SEQUENCE</scope>
</reference>
<accession>A0A0F9GU39</accession>
<evidence type="ECO:0000313" key="1">
    <source>
        <dbReference type="EMBL" id="KKM02259.1"/>
    </source>
</evidence>
<dbReference type="InterPro" id="IPR021146">
    <property type="entry name" value="Phage_gp6-like_head-tail"/>
</dbReference>
<name>A0A0F9GU39_9ZZZZ</name>
<dbReference type="Pfam" id="PF05135">
    <property type="entry name" value="Phage_connect_1"/>
    <property type="match status" value="1"/>
</dbReference>
<dbReference type="NCBIfam" id="TIGR02215">
    <property type="entry name" value="phage_chp_gp8"/>
    <property type="match status" value="1"/>
</dbReference>
<dbReference type="Gene3D" id="1.10.3230.30">
    <property type="entry name" value="Phage gp6-like head-tail connector protein"/>
    <property type="match status" value="1"/>
</dbReference>
<dbReference type="EMBL" id="LAZR01016985">
    <property type="protein sequence ID" value="KKM02259.1"/>
    <property type="molecule type" value="Genomic_DNA"/>
</dbReference>
<dbReference type="InterPro" id="IPR006450">
    <property type="entry name" value="Phage_HK97_gp6-like"/>
</dbReference>
<dbReference type="AlphaFoldDB" id="A0A0F9GU39"/>
<protein>
    <submittedName>
        <fullName evidence="1">Uncharacterized protein</fullName>
    </submittedName>
</protein>
<dbReference type="NCBIfam" id="TIGR01560">
    <property type="entry name" value="put_DNA_pack"/>
    <property type="match status" value="1"/>
</dbReference>
<proteinExistence type="predicted"/>
<comment type="caution">
    <text evidence="1">The sequence shown here is derived from an EMBL/GenBank/DDBJ whole genome shotgun (WGS) entry which is preliminary data.</text>
</comment>